<reference evidence="1" key="1">
    <citation type="submission" date="2018-02" db="EMBL/GenBank/DDBJ databases">
        <title>Rhizophora mucronata_Transcriptome.</title>
        <authorList>
            <person name="Meera S.P."/>
            <person name="Sreeshan A."/>
            <person name="Augustine A."/>
        </authorList>
    </citation>
    <scope>NUCLEOTIDE SEQUENCE</scope>
    <source>
        <tissue evidence="1">Leaf</tissue>
    </source>
</reference>
<name>A0A2P2II29_RHIMU</name>
<accession>A0A2P2II29</accession>
<organism evidence="1">
    <name type="scientific">Rhizophora mucronata</name>
    <name type="common">Asiatic mangrove</name>
    <dbReference type="NCBI Taxonomy" id="61149"/>
    <lineage>
        <taxon>Eukaryota</taxon>
        <taxon>Viridiplantae</taxon>
        <taxon>Streptophyta</taxon>
        <taxon>Embryophyta</taxon>
        <taxon>Tracheophyta</taxon>
        <taxon>Spermatophyta</taxon>
        <taxon>Magnoliopsida</taxon>
        <taxon>eudicotyledons</taxon>
        <taxon>Gunneridae</taxon>
        <taxon>Pentapetalae</taxon>
        <taxon>rosids</taxon>
        <taxon>fabids</taxon>
        <taxon>Malpighiales</taxon>
        <taxon>Rhizophoraceae</taxon>
        <taxon>Rhizophora</taxon>
    </lineage>
</organism>
<proteinExistence type="predicted"/>
<dbReference type="EMBL" id="GGEC01000368">
    <property type="protein sequence ID" value="MBW80851.1"/>
    <property type="molecule type" value="Transcribed_RNA"/>
</dbReference>
<dbReference type="AlphaFoldDB" id="A0A2P2II29"/>
<protein>
    <submittedName>
        <fullName evidence="1">Uncharacterized protein</fullName>
    </submittedName>
</protein>
<evidence type="ECO:0000313" key="1">
    <source>
        <dbReference type="EMBL" id="MBW80851.1"/>
    </source>
</evidence>
<sequence length="44" mass="5176">MNRYLAYWQLVDENRTLMCSFKNSLKKLLTLGHGLSFKPHGLHN</sequence>